<gene>
    <name evidence="2" type="ORF">GCM10010993_31490</name>
</gene>
<accession>A0ABQ1N1U3</accession>
<reference evidence="3" key="1">
    <citation type="journal article" date="2019" name="Int. J. Syst. Evol. Microbiol.">
        <title>The Global Catalogue of Microorganisms (GCM) 10K type strain sequencing project: providing services to taxonomists for standard genome sequencing and annotation.</title>
        <authorList>
            <consortium name="The Broad Institute Genomics Platform"/>
            <consortium name="The Broad Institute Genome Sequencing Center for Infectious Disease"/>
            <person name="Wu L."/>
            <person name="Ma J."/>
        </authorList>
    </citation>
    <scope>NUCLEOTIDE SEQUENCE [LARGE SCALE GENOMIC DNA]</scope>
    <source>
        <strain evidence="3">CGMCC 1.12479</strain>
    </source>
</reference>
<proteinExistence type="predicted"/>
<evidence type="ECO:0000313" key="2">
    <source>
        <dbReference type="EMBL" id="GGC50664.1"/>
    </source>
</evidence>
<keyword evidence="1" id="KW-1133">Transmembrane helix</keyword>
<name>A0ABQ1N1U3_9BACT</name>
<evidence type="ECO:0000256" key="1">
    <source>
        <dbReference type="SAM" id="Phobius"/>
    </source>
</evidence>
<keyword evidence="1" id="KW-0472">Membrane</keyword>
<protein>
    <recommendedName>
        <fullName evidence="4">Oxygen tolerance</fullName>
    </recommendedName>
</protein>
<keyword evidence="1" id="KW-0812">Transmembrane</keyword>
<comment type="caution">
    <text evidence="2">The sequence shown here is derived from an EMBL/GenBank/DDBJ whole genome shotgun (WGS) entry which is preliminary data.</text>
</comment>
<sequence>MISAFSFAQELKVEGYFLQDSAKLGEKVPYVLKATYGKGYNIIFPDSTYDFSPFVFHEKQTFISSTKEGLTLDSAVYYVANFSLDPVLKFSLPVYEILKYDSITYYADEADLALKLMINPLPEQLSFQDNNVYQPIDTDFNYPLLIGVLVAVLILAAVLFFFFGKPIQKKWQLWLEKRKYKRFLLRWEKAEASFSNNPDTDNADELLGLWKTYMEHLKAKPFREWTTLEISDFLENKEIIKDFREIEMIIYAGKEGKDIGQACQNLKGICAETYQQKITQKDERK</sequence>
<evidence type="ECO:0000313" key="3">
    <source>
        <dbReference type="Proteomes" id="UP000635885"/>
    </source>
</evidence>
<dbReference type="Proteomes" id="UP000635885">
    <property type="component" value="Unassembled WGS sequence"/>
</dbReference>
<organism evidence="2 3">
    <name type="scientific">Belliella aquatica</name>
    <dbReference type="NCBI Taxonomy" id="1323734"/>
    <lineage>
        <taxon>Bacteria</taxon>
        <taxon>Pseudomonadati</taxon>
        <taxon>Bacteroidota</taxon>
        <taxon>Cytophagia</taxon>
        <taxon>Cytophagales</taxon>
        <taxon>Cyclobacteriaceae</taxon>
        <taxon>Belliella</taxon>
    </lineage>
</organism>
<dbReference type="EMBL" id="BMFD01000015">
    <property type="protein sequence ID" value="GGC50664.1"/>
    <property type="molecule type" value="Genomic_DNA"/>
</dbReference>
<evidence type="ECO:0008006" key="4">
    <source>
        <dbReference type="Google" id="ProtNLM"/>
    </source>
</evidence>
<keyword evidence="3" id="KW-1185">Reference proteome</keyword>
<feature type="transmembrane region" description="Helical" evidence="1">
    <location>
        <begin position="140"/>
        <end position="163"/>
    </location>
</feature>